<comment type="caution">
    <text evidence="4">The sequence shown here is derived from an EMBL/GenBank/DDBJ whole genome shotgun (WGS) entry which is preliminary data.</text>
</comment>
<dbReference type="InterPro" id="IPR036987">
    <property type="entry name" value="SRA-YDG_sf"/>
</dbReference>
<evidence type="ECO:0000256" key="1">
    <source>
        <dbReference type="ARBA" id="ARBA00023242"/>
    </source>
</evidence>
<organism evidence="4 5">
    <name type="scientific">Heracleum sosnowskyi</name>
    <dbReference type="NCBI Taxonomy" id="360622"/>
    <lineage>
        <taxon>Eukaryota</taxon>
        <taxon>Viridiplantae</taxon>
        <taxon>Streptophyta</taxon>
        <taxon>Embryophyta</taxon>
        <taxon>Tracheophyta</taxon>
        <taxon>Spermatophyta</taxon>
        <taxon>Magnoliopsida</taxon>
        <taxon>eudicotyledons</taxon>
        <taxon>Gunneridae</taxon>
        <taxon>Pentapetalae</taxon>
        <taxon>asterids</taxon>
        <taxon>campanulids</taxon>
        <taxon>Apiales</taxon>
        <taxon>Apiaceae</taxon>
        <taxon>Apioideae</taxon>
        <taxon>apioid superclade</taxon>
        <taxon>Tordylieae</taxon>
        <taxon>Tordyliinae</taxon>
        <taxon>Heracleum</taxon>
    </lineage>
</organism>
<dbReference type="AlphaFoldDB" id="A0AAD8MAC3"/>
<name>A0AAD8MAC3_9APIA</name>
<evidence type="ECO:0000256" key="2">
    <source>
        <dbReference type="PROSITE-ProRule" id="PRU00358"/>
    </source>
</evidence>
<feature type="domain" description="YDG" evidence="3">
    <location>
        <begin position="57"/>
        <end position="157"/>
    </location>
</feature>
<dbReference type="InterPro" id="IPR003105">
    <property type="entry name" value="SRA_YDG"/>
</dbReference>
<evidence type="ECO:0000313" key="4">
    <source>
        <dbReference type="EMBL" id="KAK1364878.1"/>
    </source>
</evidence>
<dbReference type="EMBL" id="JAUIZM010000009">
    <property type="protein sequence ID" value="KAK1364878.1"/>
    <property type="molecule type" value="Genomic_DNA"/>
</dbReference>
<keyword evidence="5" id="KW-1185">Reference proteome</keyword>
<gene>
    <name evidence="4" type="ORF">POM88_040439</name>
</gene>
<sequence length="157" mass="17774">MDNNDEQATTFAVEHDLLHCGFHRCMNGLNPTSTLKVVRKEIGDIVEPLTARSETVGHILGVNIGDEFCYRAETFLVGLHDYLMRGKSLDINAHGEDIASCVATVYERHNTFMEDGLVYIGGERGQLHTANNQFHIRVLVAQRWTRRTITTTFRDLL</sequence>
<accession>A0AAD8MAC3</accession>
<dbReference type="PROSITE" id="PS51015">
    <property type="entry name" value="YDG"/>
    <property type="match status" value="1"/>
</dbReference>
<dbReference type="Gene3D" id="2.30.280.10">
    <property type="entry name" value="SRA-YDG"/>
    <property type="match status" value="1"/>
</dbReference>
<protein>
    <recommendedName>
        <fullName evidence="3">YDG domain-containing protein</fullName>
    </recommendedName>
</protein>
<proteinExistence type="predicted"/>
<dbReference type="Proteomes" id="UP001237642">
    <property type="component" value="Unassembled WGS sequence"/>
</dbReference>
<keyword evidence="1 2" id="KW-0539">Nucleus</keyword>
<dbReference type="InterPro" id="IPR015947">
    <property type="entry name" value="PUA-like_sf"/>
</dbReference>
<reference evidence="4" key="1">
    <citation type="submission" date="2023-02" db="EMBL/GenBank/DDBJ databases">
        <title>Genome of toxic invasive species Heracleum sosnowskyi carries increased number of genes despite the absence of recent whole-genome duplications.</title>
        <authorList>
            <person name="Schelkunov M."/>
            <person name="Shtratnikova V."/>
            <person name="Makarenko M."/>
            <person name="Klepikova A."/>
            <person name="Omelchenko D."/>
            <person name="Novikova G."/>
            <person name="Obukhova E."/>
            <person name="Bogdanov V."/>
            <person name="Penin A."/>
            <person name="Logacheva M."/>
        </authorList>
    </citation>
    <scope>NUCLEOTIDE SEQUENCE</scope>
    <source>
        <strain evidence="4">Hsosn_3</strain>
        <tissue evidence="4">Leaf</tissue>
    </source>
</reference>
<reference evidence="4" key="2">
    <citation type="submission" date="2023-05" db="EMBL/GenBank/DDBJ databases">
        <authorList>
            <person name="Schelkunov M.I."/>
        </authorList>
    </citation>
    <scope>NUCLEOTIDE SEQUENCE</scope>
    <source>
        <strain evidence="4">Hsosn_3</strain>
        <tissue evidence="4">Leaf</tissue>
    </source>
</reference>
<evidence type="ECO:0000259" key="3">
    <source>
        <dbReference type="PROSITE" id="PS51015"/>
    </source>
</evidence>
<dbReference type="SUPFAM" id="SSF88697">
    <property type="entry name" value="PUA domain-like"/>
    <property type="match status" value="1"/>
</dbReference>
<comment type="subcellular location">
    <subcellularLocation>
        <location evidence="2">Nucleus</location>
    </subcellularLocation>
</comment>
<dbReference type="GO" id="GO:0005634">
    <property type="term" value="C:nucleus"/>
    <property type="evidence" value="ECO:0007669"/>
    <property type="project" value="UniProtKB-SubCell"/>
</dbReference>
<evidence type="ECO:0000313" key="5">
    <source>
        <dbReference type="Proteomes" id="UP001237642"/>
    </source>
</evidence>